<dbReference type="Proteomes" id="UP000051236">
    <property type="component" value="Unassembled WGS sequence"/>
</dbReference>
<dbReference type="GO" id="GO:0004175">
    <property type="term" value="F:endopeptidase activity"/>
    <property type="evidence" value="ECO:0007669"/>
    <property type="project" value="UniProtKB-ARBA"/>
</dbReference>
<accession>X0PED2</accession>
<dbReference type="EMBL" id="AZGA01000087">
    <property type="protein sequence ID" value="KRM30770.1"/>
    <property type="molecule type" value="Genomic_DNA"/>
</dbReference>
<evidence type="ECO:0000256" key="1">
    <source>
        <dbReference type="ARBA" id="ARBA00009067"/>
    </source>
</evidence>
<dbReference type="PANTHER" id="PTHR36435">
    <property type="entry name" value="SLR1288 PROTEIN"/>
    <property type="match status" value="1"/>
</dbReference>
<organism evidence="4 5">
    <name type="scientific">Agrilactobacillus composti DSM 18527 = JCM 14202</name>
    <dbReference type="NCBI Taxonomy" id="1423734"/>
    <lineage>
        <taxon>Bacteria</taxon>
        <taxon>Bacillati</taxon>
        <taxon>Bacillota</taxon>
        <taxon>Bacilli</taxon>
        <taxon>Lactobacillales</taxon>
        <taxon>Lactobacillaceae</taxon>
        <taxon>Agrilactobacillus</taxon>
    </lineage>
</organism>
<sequence>MQNRIKIEWGKSLALLLVMVAEVVAMIFVRKVQSQVVGSLLALGMSALAFVVAIYLFRSLLAKDWPTYRQHIWRNLLISFGVMLVLQLALPLIRQLMGATNSGQTMGGGNETFTLPLAALGVLTSLTSIMGPVVEEVIARYVLFYQFKNRGVVTWLMFVVSAVFFGLIHWSGFQGNVTAMIPYMLMGAILALVYYFTNNIWFTIMAHIFFDALDVISSIVLFFLLLFK</sequence>
<feature type="transmembrane region" description="Helical" evidence="2">
    <location>
        <begin position="208"/>
        <end position="227"/>
    </location>
</feature>
<keyword evidence="2" id="KW-0812">Transmembrane</keyword>
<feature type="domain" description="CAAX prenyl protease 2/Lysostaphin resistance protein A-like" evidence="3">
    <location>
        <begin position="123"/>
        <end position="212"/>
    </location>
</feature>
<feature type="transmembrane region" description="Helical" evidence="2">
    <location>
        <begin position="12"/>
        <end position="30"/>
    </location>
</feature>
<comment type="caution">
    <text evidence="4">The sequence shown here is derived from an EMBL/GenBank/DDBJ whole genome shotgun (WGS) entry which is preliminary data.</text>
</comment>
<feature type="transmembrane region" description="Helical" evidence="2">
    <location>
        <begin position="36"/>
        <end position="60"/>
    </location>
</feature>
<evidence type="ECO:0000313" key="4">
    <source>
        <dbReference type="EMBL" id="KRM30770.1"/>
    </source>
</evidence>
<feature type="transmembrane region" description="Helical" evidence="2">
    <location>
        <begin position="177"/>
        <end position="196"/>
    </location>
</feature>
<proteinExistence type="inferred from homology"/>
<feature type="transmembrane region" description="Helical" evidence="2">
    <location>
        <begin position="72"/>
        <end position="93"/>
    </location>
</feature>
<keyword evidence="2" id="KW-1133">Transmembrane helix</keyword>
<dbReference type="Pfam" id="PF02517">
    <property type="entry name" value="Rce1-like"/>
    <property type="match status" value="1"/>
</dbReference>
<dbReference type="PANTHER" id="PTHR36435:SF1">
    <property type="entry name" value="CAAX AMINO TERMINAL PROTEASE FAMILY PROTEIN"/>
    <property type="match status" value="1"/>
</dbReference>
<dbReference type="RefSeq" id="WP_052004608.1">
    <property type="nucleotide sequence ID" value="NZ_AZGA01000087.1"/>
</dbReference>
<dbReference type="GO" id="GO:0080120">
    <property type="term" value="P:CAAX-box protein maturation"/>
    <property type="evidence" value="ECO:0007669"/>
    <property type="project" value="UniProtKB-ARBA"/>
</dbReference>
<evidence type="ECO:0000313" key="5">
    <source>
        <dbReference type="Proteomes" id="UP000051236"/>
    </source>
</evidence>
<feature type="transmembrane region" description="Helical" evidence="2">
    <location>
        <begin position="113"/>
        <end position="131"/>
    </location>
</feature>
<dbReference type="AlphaFoldDB" id="X0PED2"/>
<gene>
    <name evidence="4" type="ORF">FC83_GL001328</name>
</gene>
<dbReference type="PATRIC" id="fig|1423734.3.peg.1343"/>
<comment type="similarity">
    <text evidence="1">Belongs to the UPF0177 family.</text>
</comment>
<keyword evidence="5" id="KW-1185">Reference proteome</keyword>
<dbReference type="InterPro" id="IPR052710">
    <property type="entry name" value="CAAX_protease"/>
</dbReference>
<dbReference type="OrthoDB" id="2817162at2"/>
<protein>
    <submittedName>
        <fullName evidence="4">ABC superfamily ATP binding cassette transporter permease subunit</fullName>
    </submittedName>
</protein>
<keyword evidence="2" id="KW-0472">Membrane</keyword>
<reference evidence="4 5" key="1">
    <citation type="journal article" date="2015" name="Genome Announc.">
        <title>Expanding the biotechnology potential of lactobacilli through comparative genomics of 213 strains and associated genera.</title>
        <authorList>
            <person name="Sun Z."/>
            <person name="Harris H.M."/>
            <person name="McCann A."/>
            <person name="Guo C."/>
            <person name="Argimon S."/>
            <person name="Zhang W."/>
            <person name="Yang X."/>
            <person name="Jeffery I.B."/>
            <person name="Cooney J.C."/>
            <person name="Kagawa T.F."/>
            <person name="Liu W."/>
            <person name="Song Y."/>
            <person name="Salvetti E."/>
            <person name="Wrobel A."/>
            <person name="Rasinkangas P."/>
            <person name="Parkhill J."/>
            <person name="Rea M.C."/>
            <person name="O'Sullivan O."/>
            <person name="Ritari J."/>
            <person name="Douillard F.P."/>
            <person name="Paul Ross R."/>
            <person name="Yang R."/>
            <person name="Briner A.E."/>
            <person name="Felis G.E."/>
            <person name="de Vos W.M."/>
            <person name="Barrangou R."/>
            <person name="Klaenhammer T.R."/>
            <person name="Caufield P.W."/>
            <person name="Cui Y."/>
            <person name="Zhang H."/>
            <person name="O'Toole P.W."/>
        </authorList>
    </citation>
    <scope>NUCLEOTIDE SEQUENCE [LARGE SCALE GENOMIC DNA]</scope>
    <source>
        <strain evidence="4 5">DSM 18527</strain>
    </source>
</reference>
<evidence type="ECO:0000259" key="3">
    <source>
        <dbReference type="Pfam" id="PF02517"/>
    </source>
</evidence>
<dbReference type="STRING" id="1423734.FC83_GL001328"/>
<dbReference type="eggNOG" id="COG1266">
    <property type="taxonomic scope" value="Bacteria"/>
</dbReference>
<feature type="transmembrane region" description="Helical" evidence="2">
    <location>
        <begin position="152"/>
        <end position="171"/>
    </location>
</feature>
<evidence type="ECO:0000256" key="2">
    <source>
        <dbReference type="SAM" id="Phobius"/>
    </source>
</evidence>
<dbReference type="InterPro" id="IPR003675">
    <property type="entry name" value="Rce1/LyrA-like_dom"/>
</dbReference>
<name>X0PED2_9LACO</name>